<keyword evidence="2" id="KW-0963">Cytoplasm</keyword>
<evidence type="ECO:0000256" key="1">
    <source>
        <dbReference type="ARBA" id="ARBA00008791"/>
    </source>
</evidence>
<sequence>MFKHILLATDGSPASEKAVAMAVDLARTHGAKITAVYVIDPYPYIGIGDTNPMGLQAYMSAAQDHAAQAHAHVEALCEAANPRVELQLRLLEDVATAKGIVQCANDEQADLIVAGSHGRSGLSGLLLGSVSSKLVTLAQVPVLVVR</sequence>
<dbReference type="GO" id="GO:0005737">
    <property type="term" value="C:cytoplasm"/>
    <property type="evidence" value="ECO:0007669"/>
    <property type="project" value="UniProtKB-SubCell"/>
</dbReference>
<reference evidence="4 5" key="1">
    <citation type="submission" date="2019-11" db="EMBL/GenBank/DDBJ databases">
        <title>Caenimonas koreensis gen. nov., sp. nov., isolated from activated sludge.</title>
        <authorList>
            <person name="Seung H.R."/>
        </authorList>
    </citation>
    <scope>NUCLEOTIDE SEQUENCE [LARGE SCALE GENOMIC DNA]</scope>
    <source>
        <strain evidence="4 5">EMB320</strain>
    </source>
</reference>
<evidence type="ECO:0000259" key="3">
    <source>
        <dbReference type="Pfam" id="PF00582"/>
    </source>
</evidence>
<dbReference type="Gene3D" id="3.40.50.620">
    <property type="entry name" value="HUPs"/>
    <property type="match status" value="1"/>
</dbReference>
<dbReference type="CDD" id="cd00293">
    <property type="entry name" value="USP-like"/>
    <property type="match status" value="1"/>
</dbReference>
<keyword evidence="5" id="KW-1185">Reference proteome</keyword>
<dbReference type="Proteomes" id="UP000487350">
    <property type="component" value="Unassembled WGS sequence"/>
</dbReference>
<organism evidence="4 5">
    <name type="scientific">Caenimonas koreensis DSM 17982</name>
    <dbReference type="NCBI Taxonomy" id="1121255"/>
    <lineage>
        <taxon>Bacteria</taxon>
        <taxon>Pseudomonadati</taxon>
        <taxon>Pseudomonadota</taxon>
        <taxon>Betaproteobacteria</taxon>
        <taxon>Burkholderiales</taxon>
        <taxon>Comamonadaceae</taxon>
        <taxon>Caenimonas</taxon>
    </lineage>
</organism>
<gene>
    <name evidence="4" type="ORF">GHT07_11495</name>
</gene>
<dbReference type="Pfam" id="PF00582">
    <property type="entry name" value="Usp"/>
    <property type="match status" value="1"/>
</dbReference>
<proteinExistence type="inferred from homology"/>
<comment type="caution">
    <text evidence="4">The sequence shown here is derived from an EMBL/GenBank/DDBJ whole genome shotgun (WGS) entry which is preliminary data.</text>
</comment>
<feature type="domain" description="UspA" evidence="3">
    <location>
        <begin position="1"/>
        <end position="146"/>
    </location>
</feature>
<dbReference type="SUPFAM" id="SSF52402">
    <property type="entry name" value="Adenine nucleotide alpha hydrolases-like"/>
    <property type="match status" value="1"/>
</dbReference>
<dbReference type="PIRSF" id="PIRSF006276">
    <property type="entry name" value="UspA"/>
    <property type="match status" value="1"/>
</dbReference>
<protein>
    <recommendedName>
        <fullName evidence="2">Universal stress protein</fullName>
    </recommendedName>
</protein>
<evidence type="ECO:0000256" key="2">
    <source>
        <dbReference type="PIRNR" id="PIRNR006276"/>
    </source>
</evidence>
<comment type="subcellular location">
    <subcellularLocation>
        <location evidence="2">Cytoplasm</location>
    </subcellularLocation>
</comment>
<dbReference type="InterPro" id="IPR006015">
    <property type="entry name" value="Universal_stress_UspA"/>
</dbReference>
<evidence type="ECO:0000313" key="4">
    <source>
        <dbReference type="EMBL" id="MRD47905.1"/>
    </source>
</evidence>
<name>A0A844AU78_9BURK</name>
<accession>A0A844AU78</accession>
<dbReference type="RefSeq" id="WP_153585231.1">
    <property type="nucleotide sequence ID" value="NZ_WJBU01000010.1"/>
</dbReference>
<dbReference type="PRINTS" id="PR01438">
    <property type="entry name" value="UNVRSLSTRESS"/>
</dbReference>
<evidence type="ECO:0000313" key="5">
    <source>
        <dbReference type="Proteomes" id="UP000487350"/>
    </source>
</evidence>
<dbReference type="InterPro" id="IPR006016">
    <property type="entry name" value="UspA"/>
</dbReference>
<comment type="similarity">
    <text evidence="1 2">Belongs to the universal stress protein A family.</text>
</comment>
<dbReference type="EMBL" id="WJBU01000010">
    <property type="protein sequence ID" value="MRD47905.1"/>
    <property type="molecule type" value="Genomic_DNA"/>
</dbReference>
<dbReference type="PANTHER" id="PTHR46268">
    <property type="entry name" value="STRESS RESPONSE PROTEIN NHAX"/>
    <property type="match status" value="1"/>
</dbReference>
<dbReference type="AlphaFoldDB" id="A0A844AU78"/>
<dbReference type="PANTHER" id="PTHR46268:SF15">
    <property type="entry name" value="UNIVERSAL STRESS PROTEIN HP_0031"/>
    <property type="match status" value="1"/>
</dbReference>
<dbReference type="OrthoDB" id="5295044at2"/>
<dbReference type="InterPro" id="IPR014729">
    <property type="entry name" value="Rossmann-like_a/b/a_fold"/>
</dbReference>